<sequence length="146" mass="15447">MKTFLLTTVLAASCAFAQAAAPAAPAAPAELSAEAQALVPFVDEMAACMNQISDRLDSIKDKASADAAAPKLAELFEQLKTIKTKVTEITAKNPDAQLEIQGLASEKLKAPLTRFMQSIANVAINNGYESEALLEVFTSLQEDSAM</sequence>
<accession>A0A9D1VD11</accession>
<proteinExistence type="predicted"/>
<gene>
    <name evidence="2" type="ORF">H9862_08110</name>
</gene>
<evidence type="ECO:0000313" key="3">
    <source>
        <dbReference type="Proteomes" id="UP000823964"/>
    </source>
</evidence>
<reference evidence="2" key="1">
    <citation type="journal article" date="2021" name="PeerJ">
        <title>Extensive microbial diversity within the chicken gut microbiome revealed by metagenomics and culture.</title>
        <authorList>
            <person name="Gilroy R."/>
            <person name="Ravi A."/>
            <person name="Getino M."/>
            <person name="Pursley I."/>
            <person name="Horton D.L."/>
            <person name="Alikhan N.F."/>
            <person name="Baker D."/>
            <person name="Gharbi K."/>
            <person name="Hall N."/>
            <person name="Watson M."/>
            <person name="Adriaenssens E.M."/>
            <person name="Foster-Nyarko E."/>
            <person name="Jarju S."/>
            <person name="Secka A."/>
            <person name="Antonio M."/>
            <person name="Oren A."/>
            <person name="Chaudhuri R.R."/>
            <person name="La Ragione R."/>
            <person name="Hildebrand F."/>
            <person name="Pallen M.J."/>
        </authorList>
    </citation>
    <scope>NUCLEOTIDE SEQUENCE</scope>
    <source>
        <strain evidence="2">14975</strain>
    </source>
</reference>
<organism evidence="2 3">
    <name type="scientific">Candidatus Akkermansia intestinigallinarum</name>
    <dbReference type="NCBI Taxonomy" id="2838431"/>
    <lineage>
        <taxon>Bacteria</taxon>
        <taxon>Pseudomonadati</taxon>
        <taxon>Verrucomicrobiota</taxon>
        <taxon>Verrucomicrobiia</taxon>
        <taxon>Verrucomicrobiales</taxon>
        <taxon>Akkermansiaceae</taxon>
        <taxon>Akkermansia</taxon>
    </lineage>
</organism>
<dbReference type="AlphaFoldDB" id="A0A9D1VD11"/>
<dbReference type="EMBL" id="DXFQ01000152">
    <property type="protein sequence ID" value="HIX20545.1"/>
    <property type="molecule type" value="Genomic_DNA"/>
</dbReference>
<feature type="chain" id="PRO_5038941916" description="DUF3347 domain-containing protein" evidence="1">
    <location>
        <begin position="20"/>
        <end position="146"/>
    </location>
</feature>
<evidence type="ECO:0000256" key="1">
    <source>
        <dbReference type="SAM" id="SignalP"/>
    </source>
</evidence>
<protein>
    <recommendedName>
        <fullName evidence="4">DUF3347 domain-containing protein</fullName>
    </recommendedName>
</protein>
<name>A0A9D1VD11_9BACT</name>
<keyword evidence="1" id="KW-0732">Signal</keyword>
<dbReference type="Proteomes" id="UP000823964">
    <property type="component" value="Unassembled WGS sequence"/>
</dbReference>
<evidence type="ECO:0008006" key="4">
    <source>
        <dbReference type="Google" id="ProtNLM"/>
    </source>
</evidence>
<feature type="signal peptide" evidence="1">
    <location>
        <begin position="1"/>
        <end position="19"/>
    </location>
</feature>
<comment type="caution">
    <text evidence="2">The sequence shown here is derived from an EMBL/GenBank/DDBJ whole genome shotgun (WGS) entry which is preliminary data.</text>
</comment>
<evidence type="ECO:0000313" key="2">
    <source>
        <dbReference type="EMBL" id="HIX20545.1"/>
    </source>
</evidence>
<reference evidence="2" key="2">
    <citation type="submission" date="2021-04" db="EMBL/GenBank/DDBJ databases">
        <authorList>
            <person name="Gilroy R."/>
        </authorList>
    </citation>
    <scope>NUCLEOTIDE SEQUENCE</scope>
    <source>
        <strain evidence="2">14975</strain>
    </source>
</reference>